<dbReference type="InterPro" id="IPR052897">
    <property type="entry name" value="Sec-Metab_Biosynth_Hydrolase"/>
</dbReference>
<reference evidence="3" key="1">
    <citation type="submission" date="2019-04" db="EMBL/GenBank/DDBJ databases">
        <title>Friends and foes A comparative genomics studyof 23 Aspergillus species from section Flavi.</title>
        <authorList>
            <consortium name="DOE Joint Genome Institute"/>
            <person name="Kjaerbolling I."/>
            <person name="Vesth T."/>
            <person name="Frisvad J.C."/>
            <person name="Nybo J.L."/>
            <person name="Theobald S."/>
            <person name="Kildgaard S."/>
            <person name="Isbrandt T."/>
            <person name="Kuo A."/>
            <person name="Sato A."/>
            <person name="Lyhne E.K."/>
            <person name="Kogle M.E."/>
            <person name="Wiebenga A."/>
            <person name="Kun R.S."/>
            <person name="Lubbers R.J."/>
            <person name="Makela M.R."/>
            <person name="Barry K."/>
            <person name="Chovatia M."/>
            <person name="Clum A."/>
            <person name="Daum C."/>
            <person name="Haridas S."/>
            <person name="He G."/>
            <person name="LaButti K."/>
            <person name="Lipzen A."/>
            <person name="Mondo S."/>
            <person name="Riley R."/>
            <person name="Salamov A."/>
            <person name="Simmons B.A."/>
            <person name="Magnuson J.K."/>
            <person name="Henrissat B."/>
            <person name="Mortensen U.H."/>
            <person name="Larsen T.O."/>
            <person name="Devries R.P."/>
            <person name="Grigoriev I.V."/>
            <person name="Machida M."/>
            <person name="Baker S.E."/>
            <person name="Andersen M.R."/>
        </authorList>
    </citation>
    <scope>NUCLEOTIDE SEQUENCE [LARGE SCALE GENOMIC DNA]</scope>
    <source>
        <strain evidence="3">CBS 553.77</strain>
    </source>
</reference>
<dbReference type="Pfam" id="PF12697">
    <property type="entry name" value="Abhydrolase_6"/>
    <property type="match status" value="1"/>
</dbReference>
<evidence type="ECO:0000313" key="2">
    <source>
        <dbReference type="EMBL" id="KAE8353293.1"/>
    </source>
</evidence>
<proteinExistence type="predicted"/>
<dbReference type="InterPro" id="IPR000073">
    <property type="entry name" value="AB_hydrolase_1"/>
</dbReference>
<dbReference type="PANTHER" id="PTHR37017">
    <property type="entry name" value="AB HYDROLASE-1 DOMAIN-CONTAINING PROTEIN-RELATED"/>
    <property type="match status" value="1"/>
</dbReference>
<dbReference type="AlphaFoldDB" id="A0A5N6Z7Y1"/>
<keyword evidence="3" id="KW-1185">Reference proteome</keyword>
<dbReference type="SUPFAM" id="SSF53474">
    <property type="entry name" value="alpha/beta-Hydrolases"/>
    <property type="match status" value="1"/>
</dbReference>
<name>A0A5N6Z7Y1_9EURO</name>
<dbReference type="Gene3D" id="3.40.50.1820">
    <property type="entry name" value="alpha/beta hydrolase"/>
    <property type="match status" value="1"/>
</dbReference>
<feature type="domain" description="AB hydrolase-1" evidence="1">
    <location>
        <begin position="5"/>
        <end position="228"/>
    </location>
</feature>
<dbReference type="OrthoDB" id="1263307at2759"/>
<dbReference type="PANTHER" id="PTHR37017:SF3">
    <property type="entry name" value="AB HYDROLASE-1 DOMAIN-CONTAINING PROTEIN"/>
    <property type="match status" value="1"/>
</dbReference>
<dbReference type="GO" id="GO:0016787">
    <property type="term" value="F:hydrolase activity"/>
    <property type="evidence" value="ECO:0007669"/>
    <property type="project" value="UniProtKB-KW"/>
</dbReference>
<organism evidence="2 3">
    <name type="scientific">Aspergillus coremiiformis</name>
    <dbReference type="NCBI Taxonomy" id="138285"/>
    <lineage>
        <taxon>Eukaryota</taxon>
        <taxon>Fungi</taxon>
        <taxon>Dikarya</taxon>
        <taxon>Ascomycota</taxon>
        <taxon>Pezizomycotina</taxon>
        <taxon>Eurotiomycetes</taxon>
        <taxon>Eurotiomycetidae</taxon>
        <taxon>Eurotiales</taxon>
        <taxon>Aspergillaceae</taxon>
        <taxon>Aspergillus</taxon>
        <taxon>Aspergillus subgen. Circumdati</taxon>
    </lineage>
</organism>
<accession>A0A5N6Z7Y1</accession>
<evidence type="ECO:0000259" key="1">
    <source>
        <dbReference type="Pfam" id="PF12697"/>
    </source>
</evidence>
<evidence type="ECO:0000313" key="3">
    <source>
        <dbReference type="Proteomes" id="UP000327118"/>
    </source>
</evidence>
<protein>
    <submittedName>
        <fullName evidence="2">Alpha/beta-hydrolase</fullName>
    </submittedName>
</protein>
<sequence>MPPTILIVPGFWEGPAAFETVSTRLTDDGFAVETAALRSTGTVSPGNPSLKDDVAAVRTCLEKLVHGGQEVLLVLHSAGGFIASEAMEGLSKSACRERGGEGGVVGIVFVTGAVVPEGYEHQSLPFAVVRDGALLCAQPDTLLFHDLAEEDRVKWLARIQPQPARGWNGRTRYVGWKDVPSVYLLCEEDRILPASLQEEMASLAGSKIIRCSAGHMPQLSQPDKVVDVIKAAATA</sequence>
<dbReference type="InterPro" id="IPR029058">
    <property type="entry name" value="AB_hydrolase_fold"/>
</dbReference>
<dbReference type="EMBL" id="ML739102">
    <property type="protein sequence ID" value="KAE8353293.1"/>
    <property type="molecule type" value="Genomic_DNA"/>
</dbReference>
<gene>
    <name evidence="2" type="ORF">BDV28DRAFT_148235</name>
</gene>
<keyword evidence="2" id="KW-0378">Hydrolase</keyword>
<dbReference type="Proteomes" id="UP000327118">
    <property type="component" value="Unassembled WGS sequence"/>
</dbReference>